<dbReference type="STRING" id="1579979.WM2015_460"/>
<dbReference type="Gene3D" id="3.30.700.10">
    <property type="entry name" value="Glycoprotein, Type 4 Pilin"/>
    <property type="match status" value="1"/>
</dbReference>
<evidence type="ECO:0000256" key="1">
    <source>
        <dbReference type="ARBA" id="ARBA00005233"/>
    </source>
</evidence>
<dbReference type="Proteomes" id="UP000066624">
    <property type="component" value="Chromosome"/>
</dbReference>
<dbReference type="PROSITE" id="PS51257">
    <property type="entry name" value="PROKAR_LIPOPROTEIN"/>
    <property type="match status" value="1"/>
</dbReference>
<dbReference type="SUPFAM" id="SSF54523">
    <property type="entry name" value="Pili subunits"/>
    <property type="match status" value="1"/>
</dbReference>
<dbReference type="OrthoDB" id="5918848at2"/>
<dbReference type="PATRIC" id="fig|1579979.3.peg.463"/>
<keyword evidence="3" id="KW-1185">Reference proteome</keyword>
<reference evidence="2 3" key="1">
    <citation type="submission" date="2015-07" db="EMBL/GenBank/DDBJ databases">
        <authorList>
            <person name="Noorani M."/>
        </authorList>
    </citation>
    <scope>NUCLEOTIDE SEQUENCE [LARGE SCALE GENOMIC DNA]</scope>
    <source>
        <strain evidence="2 3">KCTC 42284</strain>
    </source>
</reference>
<proteinExistence type="inferred from homology"/>
<dbReference type="InterPro" id="IPR001082">
    <property type="entry name" value="Pilin"/>
</dbReference>
<comment type="similarity">
    <text evidence="1">Belongs to the N-Me-Phe pilin family.</text>
</comment>
<name>A0A0K0XT92_9GAMM</name>
<sequence length="717" mass="77224">MGFRHFALSCTLAASLILIACSQDEPASTSNPPVADSAWDEALADRARLIDVLPETTLAYIRIPSLWGLISAPKPGALAPALGSEANRAVVEQLQHRVPEAMAIEFGALAPAMTLILDTLASPLEIAMVGDGPQPLEADLVIEARLDLTSTEEFNTLLTNLTGSEGVLRILEPATDEEPGQLLAGLFPIFYGFDAETQRVRLVGGMSAQVESYLESLEWDGAGDSRLRQMHERIDASGFGLMVWADGERLAPVLEQSLPPEQAAEIRDLGLLATDELAYGYGSSNGKARLSLIARGEGGPLWQFGLPEPGTSDFEANGEPDYAAGLLLPDSAWVERTWQALDPDAESNRAEIDQKLMELSGARLADWIDALAGRWLLLNDANGGYLVHEPARADAWGALLDRLATKFDIVRDAQTHRGQAVHRLSIPGMSLPIDLPEAQDPGQQAGQWIVQRLMAIGTHVYWLEEDGRRILANVPQILHDRLAYPGDTSVGDWLARAGLNPGQATLFGAVRADGAPQRNYYAYLSTLQALGDMLDTQVDLSPFPSARSLELADAGTVGLELSYTEQTIELGLAFENHPGDLFYSGGGGMAGIAVAGMLAAIAIPAYQDYTKRAMSSEFLNMAASAKLAIAEFYVSEGRLPNEEEAASFSQVFDSGPVRRIDYNARLLRLVIQLGPEAGFGDNASLELVPVLQNGMVVRWRCASTSIEDTALPAQCRP</sequence>
<dbReference type="RefSeq" id="WP_049724520.1">
    <property type="nucleotide sequence ID" value="NZ_CP012154.1"/>
</dbReference>
<evidence type="ECO:0000313" key="2">
    <source>
        <dbReference type="EMBL" id="AKS40842.1"/>
    </source>
</evidence>
<organism evidence="2 3">
    <name type="scientific">Wenzhouxiangella marina</name>
    <dbReference type="NCBI Taxonomy" id="1579979"/>
    <lineage>
        <taxon>Bacteria</taxon>
        <taxon>Pseudomonadati</taxon>
        <taxon>Pseudomonadota</taxon>
        <taxon>Gammaproteobacteria</taxon>
        <taxon>Chromatiales</taxon>
        <taxon>Wenzhouxiangellaceae</taxon>
        <taxon>Wenzhouxiangella</taxon>
    </lineage>
</organism>
<dbReference type="GO" id="GO:0007155">
    <property type="term" value="P:cell adhesion"/>
    <property type="evidence" value="ECO:0007669"/>
    <property type="project" value="InterPro"/>
</dbReference>
<dbReference type="Pfam" id="PF00114">
    <property type="entry name" value="Pilin"/>
    <property type="match status" value="1"/>
</dbReference>
<accession>A0A0K0XT92</accession>
<dbReference type="KEGG" id="wma:WM2015_460"/>
<dbReference type="InterPro" id="IPR045584">
    <property type="entry name" value="Pilin-like"/>
</dbReference>
<gene>
    <name evidence="2" type="ORF">WM2015_460</name>
</gene>
<dbReference type="GO" id="GO:0009289">
    <property type="term" value="C:pilus"/>
    <property type="evidence" value="ECO:0007669"/>
    <property type="project" value="InterPro"/>
</dbReference>
<evidence type="ECO:0000313" key="3">
    <source>
        <dbReference type="Proteomes" id="UP000066624"/>
    </source>
</evidence>
<dbReference type="AlphaFoldDB" id="A0A0K0XT92"/>
<protein>
    <submittedName>
        <fullName evidence="2">Uncharacterized protein</fullName>
    </submittedName>
</protein>
<dbReference type="EMBL" id="CP012154">
    <property type="protein sequence ID" value="AKS40842.1"/>
    <property type="molecule type" value="Genomic_DNA"/>
</dbReference>